<dbReference type="PANTHER" id="PTHR12558:SF13">
    <property type="entry name" value="CELL DIVISION CYCLE PROTEIN 27 HOMOLOG"/>
    <property type="match status" value="1"/>
</dbReference>
<feature type="repeat" description="TPR" evidence="1">
    <location>
        <begin position="97"/>
        <end position="130"/>
    </location>
</feature>
<organism evidence="3 4">
    <name type="scientific">Segatella hominis</name>
    <dbReference type="NCBI Taxonomy" id="2518605"/>
    <lineage>
        <taxon>Bacteria</taxon>
        <taxon>Pseudomonadati</taxon>
        <taxon>Bacteroidota</taxon>
        <taxon>Bacteroidia</taxon>
        <taxon>Bacteroidales</taxon>
        <taxon>Prevotellaceae</taxon>
        <taxon>Segatella</taxon>
    </lineage>
</organism>
<proteinExistence type="predicted"/>
<feature type="repeat" description="TPR" evidence="1">
    <location>
        <begin position="266"/>
        <end position="299"/>
    </location>
</feature>
<dbReference type="AlphaFoldDB" id="A0A4Y8VRQ1"/>
<keyword evidence="2" id="KW-0732">Signal</keyword>
<feature type="chain" id="PRO_5021271926" evidence="2">
    <location>
        <begin position="23"/>
        <end position="477"/>
    </location>
</feature>
<evidence type="ECO:0000256" key="2">
    <source>
        <dbReference type="SAM" id="SignalP"/>
    </source>
</evidence>
<evidence type="ECO:0000313" key="4">
    <source>
        <dbReference type="Proteomes" id="UP000297872"/>
    </source>
</evidence>
<dbReference type="EMBL" id="SGVY01000008">
    <property type="protein sequence ID" value="TFH83046.1"/>
    <property type="molecule type" value="Genomic_DNA"/>
</dbReference>
<evidence type="ECO:0000256" key="1">
    <source>
        <dbReference type="PROSITE-ProRule" id="PRU00339"/>
    </source>
</evidence>
<dbReference type="SUPFAM" id="SSF48452">
    <property type="entry name" value="TPR-like"/>
    <property type="match status" value="2"/>
</dbReference>
<dbReference type="SMART" id="SM00028">
    <property type="entry name" value="TPR"/>
    <property type="match status" value="7"/>
</dbReference>
<feature type="repeat" description="TPR" evidence="1">
    <location>
        <begin position="300"/>
        <end position="333"/>
    </location>
</feature>
<evidence type="ECO:0000313" key="3">
    <source>
        <dbReference type="EMBL" id="TFH83046.1"/>
    </source>
</evidence>
<gene>
    <name evidence="3" type="ORF">EXN75_04705</name>
</gene>
<comment type="caution">
    <text evidence="3">The sequence shown here is derived from an EMBL/GenBank/DDBJ whole genome shotgun (WGS) entry which is preliminary data.</text>
</comment>
<dbReference type="InterPro" id="IPR019734">
    <property type="entry name" value="TPR_rpt"/>
</dbReference>
<dbReference type="GeneID" id="302994594"/>
<accession>A0A4Y8VRQ1</accession>
<dbReference type="PANTHER" id="PTHR12558">
    <property type="entry name" value="CELL DIVISION CYCLE 16,23,27"/>
    <property type="match status" value="1"/>
</dbReference>
<name>A0A4Y8VRQ1_9BACT</name>
<dbReference type="PROSITE" id="PS50005">
    <property type="entry name" value="TPR"/>
    <property type="match status" value="3"/>
</dbReference>
<dbReference type="Proteomes" id="UP000297872">
    <property type="component" value="Unassembled WGS sequence"/>
</dbReference>
<sequence>MKAIKYLIAGALIMGLSAPAMAQEVNYKDMLKPIETTLKSGNSATKEFEKEIKEYQKEFKKDPKALIALGNILAMHKDYDKANLVADAVIAKFKNYGDAYILKGDIYAMQDNGGEAATWYNQCMTMDPKNPQGYISYSNVYRKIDPAASAEALNKLREINPDYPIEAEAGHNFFSAGNYEKAYDYFSKAKPSTLEEYLYYEYAFTAYVLDKKEESLNLCQAGIQKFPKDAAMQVLAMRAAVDLRKYDVALEHSNIVMNTDSIKKNSSIISYYGLALAGNKKYNEAIAQYQKALEMKAEDPKPLLYISEAYKEMGDEDKALEYNQQYMDKNPDAAPTDFMKLAEIYINKAKKAAENKDAAKKVENINKAIDVYAKLAEKYPTLKAFAKLQEGNTAFQNEMDDKAIPAYQEVITELEAKQCDADEIGYLKQAYQYMGFIYNYDKQDFNLAKPYWEKLLKLEPDNKYAKDAMEKGLKAAE</sequence>
<dbReference type="RefSeq" id="WP_134842951.1">
    <property type="nucleotide sequence ID" value="NZ_DAWEHA010000038.1"/>
</dbReference>
<keyword evidence="4" id="KW-1185">Reference proteome</keyword>
<dbReference type="Pfam" id="PF13432">
    <property type="entry name" value="TPR_16"/>
    <property type="match status" value="1"/>
</dbReference>
<protein>
    <submittedName>
        <fullName evidence="3">Tetratricopeptide repeat protein</fullName>
    </submittedName>
</protein>
<keyword evidence="1" id="KW-0802">TPR repeat</keyword>
<dbReference type="InterPro" id="IPR011990">
    <property type="entry name" value="TPR-like_helical_dom_sf"/>
</dbReference>
<dbReference type="OrthoDB" id="638548at2"/>
<dbReference type="Pfam" id="PF14559">
    <property type="entry name" value="TPR_19"/>
    <property type="match status" value="1"/>
</dbReference>
<feature type="signal peptide" evidence="2">
    <location>
        <begin position="1"/>
        <end position="22"/>
    </location>
</feature>
<reference evidence="3 4" key="1">
    <citation type="submission" date="2019-02" db="EMBL/GenBank/DDBJ databases">
        <title>Draft Genome Sequence of the Prevotella sp. BCRC 81118, Isolated from Human Feces.</title>
        <authorList>
            <person name="Huang C.-H."/>
        </authorList>
    </citation>
    <scope>NUCLEOTIDE SEQUENCE [LARGE SCALE GENOMIC DNA]</scope>
    <source>
        <strain evidence="3 4">BCRC 81118</strain>
    </source>
</reference>
<dbReference type="Gene3D" id="1.25.40.10">
    <property type="entry name" value="Tetratricopeptide repeat domain"/>
    <property type="match status" value="2"/>
</dbReference>